<dbReference type="Proteomes" id="UP000044841">
    <property type="component" value="Unassembled WGS sequence"/>
</dbReference>
<feature type="compositionally biased region" description="Basic and acidic residues" evidence="1">
    <location>
        <begin position="155"/>
        <end position="178"/>
    </location>
</feature>
<keyword evidence="4" id="KW-1185">Reference proteome</keyword>
<feature type="region of interest" description="Disordered" evidence="1">
    <location>
        <begin position="112"/>
        <end position="186"/>
    </location>
</feature>
<feature type="signal peptide" evidence="2">
    <location>
        <begin position="1"/>
        <end position="22"/>
    </location>
</feature>
<accession>A0A0K6FL66</accession>
<feature type="compositionally biased region" description="Basic and acidic residues" evidence="1">
    <location>
        <begin position="120"/>
        <end position="133"/>
    </location>
</feature>
<evidence type="ECO:0000313" key="4">
    <source>
        <dbReference type="Proteomes" id="UP000044841"/>
    </source>
</evidence>
<evidence type="ECO:0000256" key="1">
    <source>
        <dbReference type="SAM" id="MobiDB-lite"/>
    </source>
</evidence>
<protein>
    <submittedName>
        <fullName evidence="3">Uncharacterized protein</fullName>
    </submittedName>
</protein>
<name>A0A0K6FL66_9AGAM</name>
<sequence length="186" mass="20771">MRTFGTLGVVALVGLLSNGALGRPIPPRVIYPYPIYHSDDLLALDLRSGRPIPEPRAHLELSLAAFSKAIEVGFVNVLIRPREHLVSLSRYYRLPERLPTFSIDAKQGLGWPTNNLKKRHESDGSEESARADTDPFPIHNRRRRGSDDPGVEAVRSPDYRRHTELERSSTHAVAGEHLKAKRSAPS</sequence>
<dbReference type="AlphaFoldDB" id="A0A0K6FL66"/>
<gene>
    <name evidence="3" type="ORF">RSOLAG22IIIB_00306</name>
</gene>
<evidence type="ECO:0000256" key="2">
    <source>
        <dbReference type="SAM" id="SignalP"/>
    </source>
</evidence>
<dbReference type="EMBL" id="CYGV01000001">
    <property type="protein sequence ID" value="CUA66857.1"/>
    <property type="molecule type" value="Genomic_DNA"/>
</dbReference>
<organism evidence="3 4">
    <name type="scientific">Rhizoctonia solani</name>
    <dbReference type="NCBI Taxonomy" id="456999"/>
    <lineage>
        <taxon>Eukaryota</taxon>
        <taxon>Fungi</taxon>
        <taxon>Dikarya</taxon>
        <taxon>Basidiomycota</taxon>
        <taxon>Agaricomycotina</taxon>
        <taxon>Agaricomycetes</taxon>
        <taxon>Cantharellales</taxon>
        <taxon>Ceratobasidiaceae</taxon>
        <taxon>Rhizoctonia</taxon>
    </lineage>
</organism>
<keyword evidence="2" id="KW-0732">Signal</keyword>
<feature type="chain" id="PRO_5005502194" evidence="2">
    <location>
        <begin position="23"/>
        <end position="186"/>
    </location>
</feature>
<proteinExistence type="predicted"/>
<evidence type="ECO:0000313" key="3">
    <source>
        <dbReference type="EMBL" id="CUA66857.1"/>
    </source>
</evidence>
<reference evidence="3 4" key="1">
    <citation type="submission" date="2015-07" db="EMBL/GenBank/DDBJ databases">
        <authorList>
            <person name="Noorani M."/>
        </authorList>
    </citation>
    <scope>NUCLEOTIDE SEQUENCE [LARGE SCALE GENOMIC DNA]</scope>
    <source>
        <strain evidence="3">BBA 69670</strain>
    </source>
</reference>